<evidence type="ECO:0000313" key="3">
    <source>
        <dbReference type="Proteomes" id="UP000249557"/>
    </source>
</evidence>
<protein>
    <submittedName>
        <fullName evidence="2">Uncharacterized protein</fullName>
    </submittedName>
</protein>
<organism evidence="2 3">
    <name type="scientific">Micavibrio aeruginosavorus</name>
    <dbReference type="NCBI Taxonomy" id="349221"/>
    <lineage>
        <taxon>Bacteria</taxon>
        <taxon>Pseudomonadati</taxon>
        <taxon>Bdellovibrionota</taxon>
        <taxon>Bdellovibrionia</taxon>
        <taxon>Bdellovibrionales</taxon>
        <taxon>Pseudobdellovibrionaceae</taxon>
        <taxon>Micavibrio</taxon>
    </lineage>
</organism>
<evidence type="ECO:0000256" key="1">
    <source>
        <dbReference type="SAM" id="Phobius"/>
    </source>
</evidence>
<keyword evidence="1" id="KW-0472">Membrane</keyword>
<keyword evidence="1" id="KW-1133">Transmembrane helix</keyword>
<dbReference type="AlphaFoldDB" id="A0A2W4ZYM2"/>
<reference evidence="2 3" key="1">
    <citation type="submission" date="2017-08" db="EMBL/GenBank/DDBJ databases">
        <title>Infants hospitalized years apart are colonized by the same room-sourced microbial strains.</title>
        <authorList>
            <person name="Brooks B."/>
            <person name="Olm M.R."/>
            <person name="Firek B.A."/>
            <person name="Baker R."/>
            <person name="Thomas B.C."/>
            <person name="Morowitz M.J."/>
            <person name="Banfield J.F."/>
        </authorList>
    </citation>
    <scope>NUCLEOTIDE SEQUENCE [LARGE SCALE GENOMIC DNA]</scope>
    <source>
        <strain evidence="2">S2_018_000_R2_104</strain>
    </source>
</reference>
<evidence type="ECO:0000313" key="2">
    <source>
        <dbReference type="EMBL" id="PZO87373.1"/>
    </source>
</evidence>
<comment type="caution">
    <text evidence="2">The sequence shown here is derived from an EMBL/GenBank/DDBJ whole genome shotgun (WGS) entry which is preliminary data.</text>
</comment>
<feature type="transmembrane region" description="Helical" evidence="1">
    <location>
        <begin position="51"/>
        <end position="72"/>
    </location>
</feature>
<dbReference type="EMBL" id="QFNK01000060">
    <property type="protein sequence ID" value="PZO87373.1"/>
    <property type="molecule type" value="Genomic_DNA"/>
</dbReference>
<gene>
    <name evidence="2" type="ORF">DI626_04120</name>
</gene>
<name>A0A2W4ZYM2_9BACT</name>
<keyword evidence="1" id="KW-0812">Transmembrane</keyword>
<accession>A0A2W4ZYM2</accession>
<feature type="transmembrane region" description="Helical" evidence="1">
    <location>
        <begin position="78"/>
        <end position="96"/>
    </location>
</feature>
<proteinExistence type="predicted"/>
<sequence length="99" mass="11359">MALHKKGNLILTDDENYDYTIFKWRVGLFILGSLYFGFNIYRYFPADWPKVLKFILVIAAGGTCGAILAYFAKQIDVLFSWIVLLGILGGIGYWIWNLI</sequence>
<dbReference type="Proteomes" id="UP000249557">
    <property type="component" value="Unassembled WGS sequence"/>
</dbReference>
<feature type="transmembrane region" description="Helical" evidence="1">
    <location>
        <begin position="24"/>
        <end position="44"/>
    </location>
</feature>